<dbReference type="EMBL" id="HBFX01049848">
    <property type="protein sequence ID" value="CAD8978970.1"/>
    <property type="molecule type" value="Transcribed_RNA"/>
</dbReference>
<evidence type="ECO:0000256" key="5">
    <source>
        <dbReference type="SAM" id="Phobius"/>
    </source>
</evidence>
<dbReference type="PANTHER" id="PTHR43243:SF11">
    <property type="entry name" value="AMINO ACID PERMEASE_ SLC12A DOMAIN-CONTAINING PROTEIN"/>
    <property type="match status" value="1"/>
</dbReference>
<feature type="transmembrane region" description="Helical" evidence="5">
    <location>
        <begin position="297"/>
        <end position="320"/>
    </location>
</feature>
<feature type="transmembrane region" description="Helical" evidence="5">
    <location>
        <begin position="192"/>
        <end position="213"/>
    </location>
</feature>
<evidence type="ECO:0008006" key="8">
    <source>
        <dbReference type="Google" id="ProtNLM"/>
    </source>
</evidence>
<keyword evidence="3 5" id="KW-1133">Transmembrane helix</keyword>
<dbReference type="PANTHER" id="PTHR43243">
    <property type="entry name" value="INNER MEMBRANE TRANSPORTER YGJI-RELATED"/>
    <property type="match status" value="1"/>
</dbReference>
<evidence type="ECO:0000313" key="6">
    <source>
        <dbReference type="EMBL" id="CAD8741661.1"/>
    </source>
</evidence>
<dbReference type="InterPro" id="IPR002293">
    <property type="entry name" value="AA/rel_permease1"/>
</dbReference>
<name>A0A6U2CW25_HEMAN</name>
<evidence type="ECO:0000256" key="4">
    <source>
        <dbReference type="ARBA" id="ARBA00023136"/>
    </source>
</evidence>
<dbReference type="AlphaFoldDB" id="A0A6U2CW25"/>
<evidence type="ECO:0000256" key="3">
    <source>
        <dbReference type="ARBA" id="ARBA00022989"/>
    </source>
</evidence>
<evidence type="ECO:0000313" key="7">
    <source>
        <dbReference type="EMBL" id="CAD8978970.1"/>
    </source>
</evidence>
<reference evidence="6" key="1">
    <citation type="submission" date="2021-01" db="EMBL/GenBank/DDBJ databases">
        <authorList>
            <person name="Corre E."/>
            <person name="Pelletier E."/>
            <person name="Niang G."/>
            <person name="Scheremetjew M."/>
            <person name="Finn R."/>
            <person name="Kale V."/>
            <person name="Holt S."/>
            <person name="Cochrane G."/>
            <person name="Meng A."/>
            <person name="Brown T."/>
            <person name="Cohen L."/>
        </authorList>
    </citation>
    <scope>NUCLEOTIDE SEQUENCE</scope>
    <source>
        <strain evidence="6">CCMP441</strain>
        <strain evidence="7">CCMP644</strain>
    </source>
</reference>
<feature type="transmembrane region" description="Helical" evidence="5">
    <location>
        <begin position="387"/>
        <end position="410"/>
    </location>
</feature>
<feature type="transmembrane region" description="Helical" evidence="5">
    <location>
        <begin position="228"/>
        <end position="245"/>
    </location>
</feature>
<evidence type="ECO:0000256" key="1">
    <source>
        <dbReference type="ARBA" id="ARBA00004141"/>
    </source>
</evidence>
<feature type="transmembrane region" description="Helical" evidence="5">
    <location>
        <begin position="455"/>
        <end position="476"/>
    </location>
</feature>
<feature type="transmembrane region" description="Helical" evidence="5">
    <location>
        <begin position="488"/>
        <end position="510"/>
    </location>
</feature>
<gene>
    <name evidence="7" type="ORF">HAND00432_LOCUS29980</name>
    <name evidence="6" type="ORF">HAND1043_LOCUS8153</name>
</gene>
<keyword evidence="4 5" id="KW-0472">Membrane</keyword>
<dbReference type="GO" id="GO:0015171">
    <property type="term" value="F:amino acid transmembrane transporter activity"/>
    <property type="evidence" value="ECO:0007669"/>
    <property type="project" value="TreeGrafter"/>
</dbReference>
<feature type="transmembrane region" description="Helical" evidence="5">
    <location>
        <begin position="134"/>
        <end position="163"/>
    </location>
</feature>
<dbReference type="GO" id="GO:0016020">
    <property type="term" value="C:membrane"/>
    <property type="evidence" value="ECO:0007669"/>
    <property type="project" value="UniProtKB-SubCell"/>
</dbReference>
<feature type="transmembrane region" description="Helical" evidence="5">
    <location>
        <begin position="516"/>
        <end position="534"/>
    </location>
</feature>
<dbReference type="Pfam" id="PF13520">
    <property type="entry name" value="AA_permease_2"/>
    <property type="match status" value="1"/>
</dbReference>
<feature type="transmembrane region" description="Helical" evidence="5">
    <location>
        <begin position="431"/>
        <end position="449"/>
    </location>
</feature>
<comment type="subcellular location">
    <subcellularLocation>
        <location evidence="1">Membrane</location>
        <topology evidence="1">Multi-pass membrane protein</topology>
    </subcellularLocation>
</comment>
<dbReference type="Gene3D" id="1.20.1740.10">
    <property type="entry name" value="Amino acid/polyamine transporter I"/>
    <property type="match status" value="1"/>
</dbReference>
<dbReference type="EMBL" id="HBFK01013570">
    <property type="protein sequence ID" value="CAD8741661.1"/>
    <property type="molecule type" value="Transcribed_RNA"/>
</dbReference>
<proteinExistence type="predicted"/>
<sequence>MSGNVEYGLVSDDYVVSDDFRRDPSYPVRAGAPGGGGEGAPLLAPGGQAFATTFTQIEHVSIQTPATAQPSLIHIDGKAIDAHRYEFPGWVPPNELKFETLEPVDRNTLHHPTKGTLNELYSTAICGNDLTSSVLYVIGVTTTMSGQLAPLCLLIVGFVLYLFKSVYGEAGTAIPLNGGAYNLLLNTTSKSVASLAACLTILSYVATAVVSATESMTYAANLCPWIDVYWWTLGLLGIFCVLSVMGVSESAVVALGIFLVHMASMVFLIMVGGVYMLQNSEIFANNLREPLKYDWPLAILFGFCTAMLGVTGFETSANYIEEQQKGVFPKTLFNSWIIVFVMNPILSIVCLGVLDLGTLEAHHRDVLAKTAYDAGGKYFGLWISADAALVLAGSVLTAYVGVVGLVRRLALDRCLPQVLLAENRWRRTNHLIPITFFVLCASLFIILGGRVRSLASVYTMSFLCVMALFSVGNMMLKYKRGRIRRPVRATWPSCFAALAAVLIALIGNIMLAPGHLIYFLLYFGIVAFITIVMFERIRILKYFLYLVSQGPVHLQDRFAGVTQLAMDKIKSQKIVFFAKNDNLEVLNKAVSYVQSNELTKWLKVVYVYDDLSDPMIKAIAENLRVIDRCFPKVVIDFVLVQGSFSPEVVAQVSARLGVPRNFMFIACPGDRFPHDIGDFGGVRMITH</sequence>
<protein>
    <recommendedName>
        <fullName evidence="8">Amino acid permease/ SLC12A domain-containing protein</fullName>
    </recommendedName>
</protein>
<evidence type="ECO:0000256" key="2">
    <source>
        <dbReference type="ARBA" id="ARBA00022692"/>
    </source>
</evidence>
<accession>A0A6U2CW25</accession>
<keyword evidence="2 5" id="KW-0812">Transmembrane</keyword>
<feature type="transmembrane region" description="Helical" evidence="5">
    <location>
        <begin position="252"/>
        <end position="277"/>
    </location>
</feature>
<feature type="transmembrane region" description="Helical" evidence="5">
    <location>
        <begin position="332"/>
        <end position="354"/>
    </location>
</feature>
<organism evidence="6">
    <name type="scientific">Hemiselmis andersenii</name>
    <name type="common">Cryptophyte alga</name>
    <dbReference type="NCBI Taxonomy" id="464988"/>
    <lineage>
        <taxon>Eukaryota</taxon>
        <taxon>Cryptophyceae</taxon>
        <taxon>Cryptomonadales</taxon>
        <taxon>Hemiselmidaceae</taxon>
        <taxon>Hemiselmis</taxon>
    </lineage>
</organism>